<dbReference type="PANTHER" id="PTHR34081:SF1">
    <property type="entry name" value="MALECTIN, LEUCINE-RICH REPEAT DOMAIN, L DOMAIN-LIKE PROTEIN-RELATED"/>
    <property type="match status" value="1"/>
</dbReference>
<keyword evidence="3" id="KW-1185">Reference proteome</keyword>
<dbReference type="Gene3D" id="2.60.120.430">
    <property type="entry name" value="Galactose-binding lectin"/>
    <property type="match status" value="1"/>
</dbReference>
<dbReference type="EMBL" id="LXQA010025925">
    <property type="protein sequence ID" value="MCH93856.1"/>
    <property type="molecule type" value="Genomic_DNA"/>
</dbReference>
<keyword evidence="2" id="KW-0418">Kinase</keyword>
<feature type="domain" description="Malectin" evidence="1">
    <location>
        <begin position="51"/>
        <end position="143"/>
    </location>
</feature>
<feature type="non-terminal residue" evidence="2">
    <location>
        <position position="1"/>
    </location>
</feature>
<organism evidence="2 3">
    <name type="scientific">Trifolium medium</name>
    <dbReference type="NCBI Taxonomy" id="97028"/>
    <lineage>
        <taxon>Eukaryota</taxon>
        <taxon>Viridiplantae</taxon>
        <taxon>Streptophyta</taxon>
        <taxon>Embryophyta</taxon>
        <taxon>Tracheophyta</taxon>
        <taxon>Spermatophyta</taxon>
        <taxon>Magnoliopsida</taxon>
        <taxon>eudicotyledons</taxon>
        <taxon>Gunneridae</taxon>
        <taxon>Pentapetalae</taxon>
        <taxon>rosids</taxon>
        <taxon>fabids</taxon>
        <taxon>Fabales</taxon>
        <taxon>Fabaceae</taxon>
        <taxon>Papilionoideae</taxon>
        <taxon>50 kb inversion clade</taxon>
        <taxon>NPAAA clade</taxon>
        <taxon>Hologalegina</taxon>
        <taxon>IRL clade</taxon>
        <taxon>Trifolieae</taxon>
        <taxon>Trifolium</taxon>
    </lineage>
</organism>
<evidence type="ECO:0000313" key="3">
    <source>
        <dbReference type="Proteomes" id="UP000265520"/>
    </source>
</evidence>
<feature type="non-terminal residue" evidence="2">
    <location>
        <position position="143"/>
    </location>
</feature>
<dbReference type="PANTHER" id="PTHR34081">
    <property type="entry name" value="MALECTIN DOMAIN-CONTAINING PROTEIN"/>
    <property type="match status" value="1"/>
</dbReference>
<dbReference type="GO" id="GO:0016301">
    <property type="term" value="F:kinase activity"/>
    <property type="evidence" value="ECO:0007669"/>
    <property type="project" value="UniProtKB-KW"/>
</dbReference>
<keyword evidence="2" id="KW-0675">Receptor</keyword>
<dbReference type="Proteomes" id="UP000265520">
    <property type="component" value="Unassembled WGS sequence"/>
</dbReference>
<evidence type="ECO:0000259" key="1">
    <source>
        <dbReference type="Pfam" id="PF11721"/>
    </source>
</evidence>
<proteinExistence type="predicted"/>
<reference evidence="2 3" key="1">
    <citation type="journal article" date="2018" name="Front. Plant Sci.">
        <title>Red Clover (Trifolium pratense) and Zigzag Clover (T. medium) - A Picture of Genomic Similarities and Differences.</title>
        <authorList>
            <person name="Dluhosova J."/>
            <person name="Istvanek J."/>
            <person name="Nedelnik J."/>
            <person name="Repkova J."/>
        </authorList>
    </citation>
    <scope>NUCLEOTIDE SEQUENCE [LARGE SCALE GENOMIC DNA]</scope>
    <source>
        <strain evidence="3">cv. 10/8</strain>
        <tissue evidence="2">Leaf</tissue>
    </source>
</reference>
<evidence type="ECO:0000313" key="2">
    <source>
        <dbReference type="EMBL" id="MCH93856.1"/>
    </source>
</evidence>
<name>A0A392N222_9FABA</name>
<accession>A0A392N222</accession>
<dbReference type="Pfam" id="PF11721">
    <property type="entry name" value="Malectin"/>
    <property type="match status" value="1"/>
</dbReference>
<protein>
    <submittedName>
        <fullName evidence="2">LRR receptor-like kinase</fullName>
    </submittedName>
</protein>
<sequence length="143" mass="15550">YLTGNLLTGQVPSWTQKADNLNLFSSSSTRNDSGMASCLTSFVCPKTSWYALHINCGGRPITVNGSAYDDDSEAGGPARFHQSGIKNWAFSTTGNFMDNDSGDYYTWSNKSTLSLANPELFTDARVSPTSLTYYGFCMGNGNY</sequence>
<dbReference type="AlphaFoldDB" id="A0A392N222"/>
<comment type="caution">
    <text evidence="2">The sequence shown here is derived from an EMBL/GenBank/DDBJ whole genome shotgun (WGS) entry which is preliminary data.</text>
</comment>
<dbReference type="InterPro" id="IPR021720">
    <property type="entry name" value="Malectin_dom"/>
</dbReference>
<keyword evidence="2" id="KW-0808">Transferase</keyword>